<evidence type="ECO:0000313" key="2">
    <source>
        <dbReference type="Proteomes" id="UP001286313"/>
    </source>
</evidence>
<keyword evidence="2" id="KW-1185">Reference proteome</keyword>
<dbReference type="Proteomes" id="UP001286313">
    <property type="component" value="Unassembled WGS sequence"/>
</dbReference>
<name>A0AAE1BWV0_PETCI</name>
<dbReference type="AlphaFoldDB" id="A0AAE1BWV0"/>
<dbReference type="EMBL" id="JAWQEG010005286">
    <property type="protein sequence ID" value="KAK3858532.1"/>
    <property type="molecule type" value="Genomic_DNA"/>
</dbReference>
<organism evidence="1 2">
    <name type="scientific">Petrolisthes cinctipes</name>
    <name type="common">Flat porcelain crab</name>
    <dbReference type="NCBI Taxonomy" id="88211"/>
    <lineage>
        <taxon>Eukaryota</taxon>
        <taxon>Metazoa</taxon>
        <taxon>Ecdysozoa</taxon>
        <taxon>Arthropoda</taxon>
        <taxon>Crustacea</taxon>
        <taxon>Multicrustacea</taxon>
        <taxon>Malacostraca</taxon>
        <taxon>Eumalacostraca</taxon>
        <taxon>Eucarida</taxon>
        <taxon>Decapoda</taxon>
        <taxon>Pleocyemata</taxon>
        <taxon>Anomura</taxon>
        <taxon>Galatheoidea</taxon>
        <taxon>Porcellanidae</taxon>
        <taxon>Petrolisthes</taxon>
    </lineage>
</organism>
<protein>
    <submittedName>
        <fullName evidence="1">Uncharacterized protein</fullName>
    </submittedName>
</protein>
<proteinExistence type="predicted"/>
<gene>
    <name evidence="1" type="ORF">Pcinc_035285</name>
</gene>
<reference evidence="1" key="1">
    <citation type="submission" date="2023-10" db="EMBL/GenBank/DDBJ databases">
        <title>Genome assemblies of two species of porcelain crab, Petrolisthes cinctipes and Petrolisthes manimaculis (Anomura: Porcellanidae).</title>
        <authorList>
            <person name="Angst P."/>
        </authorList>
    </citation>
    <scope>NUCLEOTIDE SEQUENCE</scope>
    <source>
        <strain evidence="1">PB745_01</strain>
        <tissue evidence="1">Gill</tissue>
    </source>
</reference>
<comment type="caution">
    <text evidence="1">The sequence shown here is derived from an EMBL/GenBank/DDBJ whole genome shotgun (WGS) entry which is preliminary data.</text>
</comment>
<sequence length="112" mass="12687">MHLQLEARNVMLWDNVAIWVVKVGVVVGESRCVVVKVGVWVVQVVVWVVQVTAWTAGRDRWLTTLPLSNTNKSVLAKTHIEAARERTNEATTDGLKWCLKAAHRTRDACRKR</sequence>
<accession>A0AAE1BWV0</accession>
<evidence type="ECO:0000313" key="1">
    <source>
        <dbReference type="EMBL" id="KAK3858532.1"/>
    </source>
</evidence>